<dbReference type="PANTHER" id="PTHR12121:SF45">
    <property type="entry name" value="NOCTURNIN"/>
    <property type="match status" value="1"/>
</dbReference>
<protein>
    <recommendedName>
        <fullName evidence="3">Nocturnin</fullName>
    </recommendedName>
</protein>
<dbReference type="InterPro" id="IPR050410">
    <property type="entry name" value="CCR4/nocturin_mRNA_transcr"/>
</dbReference>
<keyword evidence="6" id="KW-1185">Reference proteome</keyword>
<evidence type="ECO:0000259" key="4">
    <source>
        <dbReference type="Pfam" id="PF03372"/>
    </source>
</evidence>
<comment type="similarity">
    <text evidence="1">Belongs to the CCR4/nocturin family.</text>
</comment>
<evidence type="ECO:0000313" key="5">
    <source>
        <dbReference type="EMBL" id="KAL3879574.1"/>
    </source>
</evidence>
<name>A0ABD3X014_SINWO</name>
<comment type="caution">
    <text evidence="5">The sequence shown here is derived from an EMBL/GenBank/DDBJ whole genome shotgun (WGS) entry which is preliminary data.</text>
</comment>
<evidence type="ECO:0000256" key="2">
    <source>
        <dbReference type="ARBA" id="ARBA00022801"/>
    </source>
</evidence>
<dbReference type="AlphaFoldDB" id="A0ABD3X014"/>
<sequence length="353" mass="40125">MSDSSTEDKFMSWLRAESVQRELHPLLERSFVPVQAASSNPNNGPVLRIMQWNVLAQGQTTDVYSRRQNSKCQSKTSTLSTGDDNFVLCPGKALDWENRKLHLLEEILRYRPHILCLEEVDNFSFFQESLINFGYMGIFYPKPDSPCMWVENNTGPDGCAVLYSTKHLILSESNSIVLQEESGLDTNQVSVICKFQLKGDNSKKSVHEFCVAVTHLKAKKGFDEMRFQQGKHLLKYLDKYSTIPLFICGDFNAEPTEAVYDLFQKSKFGLVSVYTHLNKEGKEPPYTTWKIRGEFGGNKENCKTIDYIWHTKNGINVKSVLAFPSGEAIGENRLPSMTYPSDHLSLACDFQLV</sequence>
<dbReference type="GO" id="GO:0006139">
    <property type="term" value="P:nucleobase-containing compound metabolic process"/>
    <property type="evidence" value="ECO:0007669"/>
    <property type="project" value="UniProtKB-ARBA"/>
</dbReference>
<dbReference type="EMBL" id="JBJQND010000004">
    <property type="protein sequence ID" value="KAL3879574.1"/>
    <property type="molecule type" value="Genomic_DNA"/>
</dbReference>
<dbReference type="InterPro" id="IPR005135">
    <property type="entry name" value="Endo/exonuclease/phosphatase"/>
</dbReference>
<evidence type="ECO:0000256" key="3">
    <source>
        <dbReference type="ARBA" id="ARBA00023807"/>
    </source>
</evidence>
<evidence type="ECO:0000256" key="1">
    <source>
        <dbReference type="ARBA" id="ARBA00010774"/>
    </source>
</evidence>
<dbReference type="Gene3D" id="3.60.10.10">
    <property type="entry name" value="Endonuclease/exonuclease/phosphatase"/>
    <property type="match status" value="1"/>
</dbReference>
<organism evidence="5 6">
    <name type="scientific">Sinanodonta woodiana</name>
    <name type="common">Chinese pond mussel</name>
    <name type="synonym">Anodonta woodiana</name>
    <dbReference type="NCBI Taxonomy" id="1069815"/>
    <lineage>
        <taxon>Eukaryota</taxon>
        <taxon>Metazoa</taxon>
        <taxon>Spiralia</taxon>
        <taxon>Lophotrochozoa</taxon>
        <taxon>Mollusca</taxon>
        <taxon>Bivalvia</taxon>
        <taxon>Autobranchia</taxon>
        <taxon>Heteroconchia</taxon>
        <taxon>Palaeoheterodonta</taxon>
        <taxon>Unionida</taxon>
        <taxon>Unionoidea</taxon>
        <taxon>Unionidae</taxon>
        <taxon>Unioninae</taxon>
        <taxon>Sinanodonta</taxon>
    </lineage>
</organism>
<dbReference type="PANTHER" id="PTHR12121">
    <property type="entry name" value="CARBON CATABOLITE REPRESSOR PROTEIN 4"/>
    <property type="match status" value="1"/>
</dbReference>
<dbReference type="Pfam" id="PF03372">
    <property type="entry name" value="Exo_endo_phos"/>
    <property type="match status" value="1"/>
</dbReference>
<keyword evidence="2" id="KW-0378">Hydrolase</keyword>
<dbReference type="Proteomes" id="UP001634394">
    <property type="component" value="Unassembled WGS sequence"/>
</dbReference>
<feature type="domain" description="Endonuclease/exonuclease/phosphatase" evidence="4">
    <location>
        <begin position="50"/>
        <end position="343"/>
    </location>
</feature>
<dbReference type="SUPFAM" id="SSF56219">
    <property type="entry name" value="DNase I-like"/>
    <property type="match status" value="1"/>
</dbReference>
<gene>
    <name evidence="5" type="ORF">ACJMK2_031865</name>
</gene>
<proteinExistence type="inferred from homology"/>
<accession>A0ABD3X014</accession>
<evidence type="ECO:0000313" key="6">
    <source>
        <dbReference type="Proteomes" id="UP001634394"/>
    </source>
</evidence>
<dbReference type="InterPro" id="IPR036691">
    <property type="entry name" value="Endo/exonu/phosph_ase_sf"/>
</dbReference>
<reference evidence="5 6" key="1">
    <citation type="submission" date="2024-11" db="EMBL/GenBank/DDBJ databases">
        <title>Chromosome-level genome assembly of the freshwater bivalve Anodonta woodiana.</title>
        <authorList>
            <person name="Chen X."/>
        </authorList>
    </citation>
    <scope>NUCLEOTIDE SEQUENCE [LARGE SCALE GENOMIC DNA]</scope>
    <source>
        <strain evidence="5">MN2024</strain>
        <tissue evidence="5">Gills</tissue>
    </source>
</reference>
<dbReference type="GO" id="GO:0016787">
    <property type="term" value="F:hydrolase activity"/>
    <property type="evidence" value="ECO:0007669"/>
    <property type="project" value="UniProtKB-KW"/>
</dbReference>